<dbReference type="PANTHER" id="PTHR34997:SF16">
    <property type="entry name" value="LYSM DOMAIN-CONTAINING PROTEIN"/>
    <property type="match status" value="1"/>
</dbReference>
<evidence type="ECO:0000256" key="3">
    <source>
        <dbReference type="ARBA" id="ARBA00044955"/>
    </source>
</evidence>
<dbReference type="InterPro" id="IPR011050">
    <property type="entry name" value="Pectin_lyase_fold/virulence"/>
</dbReference>
<keyword evidence="2" id="KW-0843">Virulence</keyword>
<dbReference type="PANTHER" id="PTHR34997">
    <property type="entry name" value="AM15"/>
    <property type="match status" value="1"/>
</dbReference>
<dbReference type="OrthoDB" id="1046782at2759"/>
<feature type="region of interest" description="Disordered" evidence="4">
    <location>
        <begin position="77"/>
        <end position="102"/>
    </location>
</feature>
<evidence type="ECO:0000313" key="7">
    <source>
        <dbReference type="EMBL" id="KAF4951438.1"/>
    </source>
</evidence>
<dbReference type="CDD" id="cd00118">
    <property type="entry name" value="LysM"/>
    <property type="match status" value="1"/>
</dbReference>
<comment type="caution">
    <text evidence="7">The sequence shown here is derived from an EMBL/GenBank/DDBJ whole genome shotgun (WGS) entry which is preliminary data.</text>
</comment>
<dbReference type="SMART" id="SM00257">
    <property type="entry name" value="LysM"/>
    <property type="match status" value="2"/>
</dbReference>
<accession>A0A8H4WUM7</accession>
<dbReference type="InterPro" id="IPR052210">
    <property type="entry name" value="LysM1-like"/>
</dbReference>
<dbReference type="Gene3D" id="3.10.350.10">
    <property type="entry name" value="LysM domain"/>
    <property type="match status" value="2"/>
</dbReference>
<comment type="similarity">
    <text evidence="3">Belongs to the secreted LysM effector family.</text>
</comment>
<dbReference type="CDD" id="cd23668">
    <property type="entry name" value="GH55_beta13glucanase-like"/>
    <property type="match status" value="1"/>
</dbReference>
<evidence type="ECO:0000256" key="4">
    <source>
        <dbReference type="SAM" id="MobiDB-lite"/>
    </source>
</evidence>
<evidence type="ECO:0000256" key="2">
    <source>
        <dbReference type="ARBA" id="ARBA00023026"/>
    </source>
</evidence>
<dbReference type="SUPFAM" id="SSF51126">
    <property type="entry name" value="Pectin lyase-like"/>
    <property type="match status" value="2"/>
</dbReference>
<evidence type="ECO:0000313" key="8">
    <source>
        <dbReference type="Proteomes" id="UP000622797"/>
    </source>
</evidence>
<sequence>MARPEAFWLLITLFFCFSFAKVHDSSLPTVASALNRERGQSHVNDALLLERSDSSIEKARKLVAKGQTAMARENARIMSRTSRRSQGPAPIFSKTSGSTETVPELQYEDQTLHTAGMGETSHGLYVVPTELVEAARIVAESTSLPQAGSFEFSDQSEYLNSERGSSDTFYMAPVLKNGDGTRQYTLKSGLAHRFADNGLKAAQLKGSDRDGKIPSSAWWMANIEQRGASPFAPKGYKVWRNVKDYGAKGDGKTDDTAAINRAISDGGRCGRNCSGSTIHPATVYIPPGLYLVSSSIIQYYNTEIIGDPVDMPRIVAAPSFVGLGVITTNVYESPDTQRYLNTRNSLRSVRNLYIDIRYTPQDAQVCGIHWQVSRGTSIENVIFWADPSPETTQQGIYIENGSGGFLSNILFLGGKYGVYMGNQQLTARDLWFRDVQEAAIQLRWTWGYTLQNINFKNVKTGINIMGDGEKTTEVQGVGSLVVTDVQGEAMDVFISSTLSTDNPTSLIVQNALMNDVDVFVQDEGNNKVLLAGDGDKEEILPIKSWGFGKVIGTSGNTTFVNGGEIAAPNRTSLLTQPGLSHTIRDIEYYFTRQRPRYIDLGGCDLIDVKAWGAKGDGKTDDTIALNRAFKAASDMSAVAYIPHGVYIIKDTVTIPVGSRVIGQTWPQLMGTGAKFENMTKPRPVVRVGVPGNTGVAEIQSVIFTVRGPTAGAVLLEWNVRESFQGSAGLWDSHFRVGGAEGSDLQASDCPKLPDDVNPSCIAASLMLHITPKASAYLENVWVWAADHDIDDENQTSIDVYAARGILIESTGPTWLWGTSVEHCTLYQYQLSGAKNVLLGLIQTESPYYQPHPASPGPFDIQLAAFADDPLFEDCGEDSTTCGLSWAARMIDSQTIYVLGTGMYSWFQEYDRECIDNGKGNCQDRIFYTEQTSDIWIYNLVTVGASEMISPFNGQPVNATENLNGFASSLLSWRGGINGTTGWREFDGYSLYSPDTLARTDFTSACQKALAARIKCHEKTQSWTKPRLHGPLLGPPSLTTWVCADGCKKSIDRWVESTEKLCKRQTWPHGAVAEFAGAFIQYGLREQCPKDESSGRWCTDVRASFKHRGSWDNMPKEQLCSDCFLGRLQMMQASPYSMYRSIPEYHDALRVATTRCKLMNQPWEPQPPVFPPKPKVEPHCLPGRTYVTREGDTCDSIAEEFSVSSATLAIGNAGLIKCAEVKAGVKICLPLECETYTLQEKESCLRIYLNTGVSVDEIVKYNSWLTRDCMNLHSVNENLGHTLCISPSGGEYKNTVNDTRGSTSSGGGIEYVEKQTPPPANARVADGTTERCGRWFVAERGQNCASATQNFLTASLFRAINPSLLGGDCTEKLVPGRAYCTGPLRDWHPWYEKHNHDL</sequence>
<dbReference type="Pfam" id="PF12708">
    <property type="entry name" value="Pect-lyase_RHGA_epim"/>
    <property type="match status" value="2"/>
</dbReference>
<keyword evidence="8" id="KW-1185">Reference proteome</keyword>
<keyword evidence="5" id="KW-0732">Signal</keyword>
<dbReference type="Proteomes" id="UP000622797">
    <property type="component" value="Unassembled WGS sequence"/>
</dbReference>
<proteinExistence type="inferred from homology"/>
<dbReference type="PROSITE" id="PS51782">
    <property type="entry name" value="LYSM"/>
    <property type="match status" value="1"/>
</dbReference>
<dbReference type="InterPro" id="IPR018392">
    <property type="entry name" value="LysM"/>
</dbReference>
<feature type="chain" id="PRO_5034487128" description="LysM domain-containing protein" evidence="5">
    <location>
        <begin position="21"/>
        <end position="1397"/>
    </location>
</feature>
<name>A0A8H4WUM7_9HYPO</name>
<organism evidence="7 8">
    <name type="scientific">Fusarium sarcochroum</name>
    <dbReference type="NCBI Taxonomy" id="1208366"/>
    <lineage>
        <taxon>Eukaryota</taxon>
        <taxon>Fungi</taxon>
        <taxon>Dikarya</taxon>
        <taxon>Ascomycota</taxon>
        <taxon>Pezizomycotina</taxon>
        <taxon>Sordariomycetes</taxon>
        <taxon>Hypocreomycetidae</taxon>
        <taxon>Hypocreales</taxon>
        <taxon>Nectriaceae</taxon>
        <taxon>Fusarium</taxon>
        <taxon>Fusarium lateritium species complex</taxon>
    </lineage>
</organism>
<protein>
    <recommendedName>
        <fullName evidence="6">LysM domain-containing protein</fullName>
    </recommendedName>
</protein>
<dbReference type="InterPro" id="IPR012334">
    <property type="entry name" value="Pectin_lyas_fold"/>
</dbReference>
<dbReference type="InterPro" id="IPR024535">
    <property type="entry name" value="RHGA/B-epi-like_pectate_lyase"/>
</dbReference>
<dbReference type="GO" id="GO:0008061">
    <property type="term" value="F:chitin binding"/>
    <property type="evidence" value="ECO:0007669"/>
    <property type="project" value="UniProtKB-KW"/>
</dbReference>
<dbReference type="Gene3D" id="2.160.20.10">
    <property type="entry name" value="Single-stranded right-handed beta-helix, Pectin lyase-like"/>
    <property type="match status" value="2"/>
</dbReference>
<feature type="signal peptide" evidence="5">
    <location>
        <begin position="1"/>
        <end position="20"/>
    </location>
</feature>
<evidence type="ECO:0000256" key="1">
    <source>
        <dbReference type="ARBA" id="ARBA00022669"/>
    </source>
</evidence>
<dbReference type="FunFam" id="2.160.20.10:FF:000049">
    <property type="entry name" value="Putative exo-beta-1,3-glucanase"/>
    <property type="match status" value="1"/>
</dbReference>
<gene>
    <name evidence="7" type="ORF">FSARC_12921</name>
</gene>
<dbReference type="InterPro" id="IPR036779">
    <property type="entry name" value="LysM_dom_sf"/>
</dbReference>
<dbReference type="EMBL" id="JABEXW010000917">
    <property type="protein sequence ID" value="KAF4951438.1"/>
    <property type="molecule type" value="Genomic_DNA"/>
</dbReference>
<keyword evidence="1" id="KW-0147">Chitin-binding</keyword>
<reference evidence="7" key="2">
    <citation type="submission" date="2020-05" db="EMBL/GenBank/DDBJ databases">
        <authorList>
            <person name="Kim H.-S."/>
            <person name="Proctor R.H."/>
            <person name="Brown D.W."/>
        </authorList>
    </citation>
    <scope>NUCLEOTIDE SEQUENCE</scope>
    <source>
        <strain evidence="7">NRRL 20472</strain>
    </source>
</reference>
<reference evidence="7" key="1">
    <citation type="journal article" date="2020" name="BMC Genomics">
        <title>Correction to: Identification and distribution of gene clusters required for synthesis of sphingolipid metabolism inhibitors in diverse species of the filamentous fungus Fusarium.</title>
        <authorList>
            <person name="Kim H.S."/>
            <person name="Lohmar J.M."/>
            <person name="Busman M."/>
            <person name="Brown D.W."/>
            <person name="Naumann T.A."/>
            <person name="Divon H.H."/>
            <person name="Lysoe E."/>
            <person name="Uhlig S."/>
            <person name="Proctor R.H."/>
        </authorList>
    </citation>
    <scope>NUCLEOTIDE SEQUENCE</scope>
    <source>
        <strain evidence="7">NRRL 20472</strain>
    </source>
</reference>
<dbReference type="Pfam" id="PF01476">
    <property type="entry name" value="LysM"/>
    <property type="match status" value="1"/>
</dbReference>
<feature type="domain" description="LysM" evidence="6">
    <location>
        <begin position="1183"/>
        <end position="1228"/>
    </location>
</feature>
<evidence type="ECO:0000259" key="6">
    <source>
        <dbReference type="PROSITE" id="PS51782"/>
    </source>
</evidence>
<feature type="region of interest" description="Disordered" evidence="4">
    <location>
        <begin position="1298"/>
        <end position="1323"/>
    </location>
</feature>
<evidence type="ECO:0000256" key="5">
    <source>
        <dbReference type="SAM" id="SignalP"/>
    </source>
</evidence>